<dbReference type="EMBL" id="LT607750">
    <property type="protein sequence ID" value="SCG56239.1"/>
    <property type="molecule type" value="Genomic_DNA"/>
</dbReference>
<accession>A0A1C5IDZ2</accession>
<evidence type="ECO:0000313" key="2">
    <source>
        <dbReference type="Proteomes" id="UP000198217"/>
    </source>
</evidence>
<dbReference type="InterPro" id="IPR015946">
    <property type="entry name" value="KH_dom-like_a/b"/>
</dbReference>
<organism evidence="1 2">
    <name type="scientific">Micromonospora echinaurantiaca</name>
    <dbReference type="NCBI Taxonomy" id="47857"/>
    <lineage>
        <taxon>Bacteria</taxon>
        <taxon>Bacillati</taxon>
        <taxon>Actinomycetota</taxon>
        <taxon>Actinomycetes</taxon>
        <taxon>Micromonosporales</taxon>
        <taxon>Micromonosporaceae</taxon>
        <taxon>Micromonospora</taxon>
    </lineage>
</organism>
<reference evidence="1 2" key="1">
    <citation type="submission" date="2016-06" db="EMBL/GenBank/DDBJ databases">
        <authorList>
            <person name="Kjaerup R.B."/>
            <person name="Dalgaard T.S."/>
            <person name="Juul-Madsen H.R."/>
        </authorList>
    </citation>
    <scope>NUCLEOTIDE SEQUENCE [LARGE SCALE GENOMIC DNA]</scope>
    <source>
        <strain evidence="1 2">DSM 43904</strain>
    </source>
</reference>
<evidence type="ECO:0000313" key="1">
    <source>
        <dbReference type="EMBL" id="SCG56239.1"/>
    </source>
</evidence>
<protein>
    <submittedName>
        <fullName evidence="1">Uncharacterized OsmC-related protein</fullName>
    </submittedName>
</protein>
<dbReference type="InterPro" id="IPR036102">
    <property type="entry name" value="OsmC/Ohrsf"/>
</dbReference>
<dbReference type="RefSeq" id="WP_088994466.1">
    <property type="nucleotide sequence ID" value="NZ_JBFAQF010000017.1"/>
</dbReference>
<keyword evidence="2" id="KW-1185">Reference proteome</keyword>
<gene>
    <name evidence="1" type="ORF">GA0070609_3137</name>
</gene>
<dbReference type="Pfam" id="PF02566">
    <property type="entry name" value="OsmC"/>
    <property type="match status" value="1"/>
</dbReference>
<dbReference type="AlphaFoldDB" id="A0A1C5IDZ2"/>
<dbReference type="SUPFAM" id="SSF82784">
    <property type="entry name" value="OsmC-like"/>
    <property type="match status" value="1"/>
</dbReference>
<dbReference type="InterPro" id="IPR003718">
    <property type="entry name" value="OsmC/Ohr_fam"/>
</dbReference>
<dbReference type="Gene3D" id="3.30.300.20">
    <property type="match status" value="1"/>
</dbReference>
<sequence length="145" mass="14880">MTFEVRTRSLPGRPAAIGSAGAYTLVVDRPVDGGGDGLGFNGGQLLYLAVAGCVSNDLFREARAAGIELWRVEVTVRGDFTGEPAVSTEITYDVRVEGNAPAERLGELVGRVDAIAEIPNSLRAGTPVRLGRADVVGGIGGGVGA</sequence>
<proteinExistence type="predicted"/>
<name>A0A1C5IDZ2_9ACTN</name>
<dbReference type="Proteomes" id="UP000198217">
    <property type="component" value="Chromosome I"/>
</dbReference>